<protein>
    <submittedName>
        <fullName evidence="1">Uncharacterized protein</fullName>
    </submittedName>
</protein>
<sequence length="147" mass="16046">MASKVNLDISERLDITCRRGDTFELTLTLKDSAGVAKTLSTSKFSFLMQVHKPRSSSKSLVIGSVNAGERTDNVFEPFVVDDSGNLTIKATAATMRQVPAGRYVYDLQEIVPSSTSSDDTHTTILRGTFTVNEDVAKSINATKKKVR</sequence>
<evidence type="ECO:0000313" key="1">
    <source>
        <dbReference type="EMBL" id="ASF00354.1"/>
    </source>
</evidence>
<reference evidence="1" key="2">
    <citation type="journal article" date="2017" name="Nat. Commun.">
        <title>Single-virus genomics reveals hidden cosmopolitan and abundant viruses.</title>
        <authorList>
            <person name="Martinez-Hernandez F."/>
            <person name="Fornas O."/>
            <person name="Lluesma Gomez M."/>
            <person name="Bolduc B."/>
            <person name="de la Cruz Pena M.J."/>
            <person name="Martinez J.M."/>
            <person name="Anton J."/>
            <person name="Gasol J.M."/>
            <person name="Rosselli R."/>
            <person name="Rodriguez-Valera F."/>
            <person name="Sullivan M.B."/>
            <person name="Acinas S.G."/>
            <person name="Martinez-Garcia M."/>
        </authorList>
    </citation>
    <scope>NUCLEOTIDE SEQUENCE</scope>
</reference>
<organism evidence="1">
    <name type="scientific">uncultured virus</name>
    <dbReference type="NCBI Taxonomy" id="340016"/>
    <lineage>
        <taxon>Viruses</taxon>
        <taxon>environmental samples</taxon>
    </lineage>
</organism>
<dbReference type="EMBL" id="KY052831">
    <property type="protein sequence ID" value="ASF00354.1"/>
    <property type="molecule type" value="Genomic_DNA"/>
</dbReference>
<proteinExistence type="predicted"/>
<name>A0A218MM50_9VIRU</name>
<accession>A0A218MM50</accession>
<reference evidence="1" key="1">
    <citation type="submission" date="2016-10" db="EMBL/GenBank/DDBJ databases">
        <authorList>
            <person name="Varghese N."/>
        </authorList>
    </citation>
    <scope>NUCLEOTIDE SEQUENCE</scope>
</reference>